<dbReference type="Pfam" id="PF00281">
    <property type="entry name" value="Ribosomal_L5"/>
    <property type="match status" value="1"/>
</dbReference>
<dbReference type="GO" id="GO:0006412">
    <property type="term" value="P:translation"/>
    <property type="evidence" value="ECO:0007669"/>
    <property type="project" value="InterPro"/>
</dbReference>
<gene>
    <name evidence="13" type="ORF">TUBRATIS_005040</name>
</gene>
<dbReference type="GO" id="GO:0003735">
    <property type="term" value="F:structural constituent of ribosome"/>
    <property type="evidence" value="ECO:0007669"/>
    <property type="project" value="InterPro"/>
</dbReference>
<organism evidence="13 14">
    <name type="scientific">Tubulinosema ratisbonensis</name>
    <dbReference type="NCBI Taxonomy" id="291195"/>
    <lineage>
        <taxon>Eukaryota</taxon>
        <taxon>Fungi</taxon>
        <taxon>Fungi incertae sedis</taxon>
        <taxon>Microsporidia</taxon>
        <taxon>Tubulinosematoidea</taxon>
        <taxon>Tubulinosematidae</taxon>
        <taxon>Tubulinosema</taxon>
    </lineage>
</organism>
<feature type="domain" description="Large ribosomal subunit protein uL5 C-terminal" evidence="12">
    <location>
        <begin position="64"/>
        <end position="162"/>
    </location>
</feature>
<sequence>MSEQKQNPMLKLKINKLCINCCVGESGDKLNRAVKVLEELTGQKPSIGKAKITIRGFGIRRNEKIATYVTVRGAKAEELLTTALRVKEFEIKKSSFSNNGHFGFGIKEHIDLGIKYDPSVGIFGLDFYVVLDRPGTRVSKRKIKKSKVGSKHRLTKEDAMKWFVEKFDGVLINK</sequence>
<comment type="subcellular location">
    <subcellularLocation>
        <location evidence="2">Cytoplasm</location>
    </subcellularLocation>
    <subcellularLocation>
        <location evidence="1">Nucleus</location>
    </subcellularLocation>
</comment>
<dbReference type="GO" id="GO:0005840">
    <property type="term" value="C:ribosome"/>
    <property type="evidence" value="ECO:0007669"/>
    <property type="project" value="UniProtKB-KW"/>
</dbReference>
<dbReference type="SUPFAM" id="SSF55282">
    <property type="entry name" value="RL5-like"/>
    <property type="match status" value="1"/>
</dbReference>
<evidence type="ECO:0000256" key="9">
    <source>
        <dbReference type="ARBA" id="ARBA00023274"/>
    </source>
</evidence>
<evidence type="ECO:0000313" key="13">
    <source>
        <dbReference type="EMBL" id="RVD92979.1"/>
    </source>
</evidence>
<accession>A0A437APC1</accession>
<dbReference type="GO" id="GO:0005634">
    <property type="term" value="C:nucleus"/>
    <property type="evidence" value="ECO:0007669"/>
    <property type="project" value="UniProtKB-SubCell"/>
</dbReference>
<evidence type="ECO:0000256" key="8">
    <source>
        <dbReference type="ARBA" id="ARBA00023242"/>
    </source>
</evidence>
<comment type="caution">
    <text evidence="13">The sequence shown here is derived from an EMBL/GenBank/DDBJ whole genome shotgun (WGS) entry which is preliminary data.</text>
</comment>
<protein>
    <submittedName>
        <fullName evidence="13">60S ribosomal L11</fullName>
    </submittedName>
</protein>
<keyword evidence="5" id="KW-0699">rRNA-binding</keyword>
<dbReference type="GO" id="GO:1990904">
    <property type="term" value="C:ribonucleoprotein complex"/>
    <property type="evidence" value="ECO:0007669"/>
    <property type="project" value="UniProtKB-KW"/>
</dbReference>
<dbReference type="AlphaFoldDB" id="A0A437APC1"/>
<evidence type="ECO:0000256" key="10">
    <source>
        <dbReference type="RuleBase" id="RU003930"/>
    </source>
</evidence>
<keyword evidence="9 10" id="KW-0687">Ribonucleoprotein</keyword>
<evidence type="ECO:0000256" key="1">
    <source>
        <dbReference type="ARBA" id="ARBA00004123"/>
    </source>
</evidence>
<evidence type="ECO:0000313" key="14">
    <source>
        <dbReference type="Proteomes" id="UP000282876"/>
    </source>
</evidence>
<dbReference type="EMBL" id="RCSS01000110">
    <property type="protein sequence ID" value="RVD92979.1"/>
    <property type="molecule type" value="Genomic_DNA"/>
</dbReference>
<reference evidence="13 14" key="1">
    <citation type="submission" date="2018-10" db="EMBL/GenBank/DDBJ databases">
        <title>Draft genome sequence of the microsporidian Tubulinosema ratisbonensis.</title>
        <authorList>
            <person name="Polonais V."/>
            <person name="Peyretaillade E."/>
            <person name="Niehus S."/>
            <person name="Wawrzyniak I."/>
            <person name="Franchet A."/>
            <person name="Gaspin C."/>
            <person name="Reichstadt M."/>
            <person name="Belser C."/>
            <person name="Labadie K."/>
            <person name="Delbac F."/>
            <person name="Ferrandon D."/>
        </authorList>
    </citation>
    <scope>NUCLEOTIDE SEQUENCE [LARGE SCALE GENOMIC DNA]</scope>
    <source>
        <strain evidence="13 14">Franzen</strain>
    </source>
</reference>
<evidence type="ECO:0000256" key="6">
    <source>
        <dbReference type="ARBA" id="ARBA00022884"/>
    </source>
</evidence>
<keyword evidence="14" id="KW-1185">Reference proteome</keyword>
<dbReference type="Gene3D" id="3.30.1440.10">
    <property type="match status" value="1"/>
</dbReference>
<dbReference type="Pfam" id="PF00673">
    <property type="entry name" value="Ribosomal_L5_C"/>
    <property type="match status" value="1"/>
</dbReference>
<name>A0A437APC1_9MICR</name>
<evidence type="ECO:0000256" key="5">
    <source>
        <dbReference type="ARBA" id="ARBA00022730"/>
    </source>
</evidence>
<dbReference type="VEuPathDB" id="MicrosporidiaDB:TUBRATIS_005040"/>
<proteinExistence type="inferred from homology"/>
<evidence type="ECO:0000256" key="3">
    <source>
        <dbReference type="ARBA" id="ARBA00008553"/>
    </source>
</evidence>
<evidence type="ECO:0000256" key="7">
    <source>
        <dbReference type="ARBA" id="ARBA00022980"/>
    </source>
</evidence>
<dbReference type="PANTHER" id="PTHR11994">
    <property type="entry name" value="60S RIBOSOMAL PROTEIN L11-RELATED"/>
    <property type="match status" value="1"/>
</dbReference>
<comment type="similarity">
    <text evidence="3 10">Belongs to the universal ribosomal protein uL5 family.</text>
</comment>
<evidence type="ECO:0000256" key="4">
    <source>
        <dbReference type="ARBA" id="ARBA00022490"/>
    </source>
</evidence>
<keyword evidence="4" id="KW-0963">Cytoplasm</keyword>
<dbReference type="GO" id="GO:0005737">
    <property type="term" value="C:cytoplasm"/>
    <property type="evidence" value="ECO:0007669"/>
    <property type="project" value="UniProtKB-SubCell"/>
</dbReference>
<dbReference type="InterPro" id="IPR057266">
    <property type="entry name" value="Ribosomal_uL5_euk/arc-type"/>
</dbReference>
<dbReference type="OrthoDB" id="1734943at2759"/>
<dbReference type="InterPro" id="IPR022803">
    <property type="entry name" value="Ribosomal_uL5_dom_sf"/>
</dbReference>
<dbReference type="FunFam" id="3.30.1440.10:FF:000004">
    <property type="entry name" value="60S ribosomal protein L11, putative"/>
    <property type="match status" value="1"/>
</dbReference>
<evidence type="ECO:0000259" key="12">
    <source>
        <dbReference type="Pfam" id="PF00673"/>
    </source>
</evidence>
<keyword evidence="6" id="KW-0694">RNA-binding</keyword>
<dbReference type="GO" id="GO:0019843">
    <property type="term" value="F:rRNA binding"/>
    <property type="evidence" value="ECO:0007669"/>
    <property type="project" value="UniProtKB-KW"/>
</dbReference>
<feature type="domain" description="Large ribosomal subunit protein uL5 N-terminal" evidence="11">
    <location>
        <begin position="7"/>
        <end position="60"/>
    </location>
</feature>
<dbReference type="InterPro" id="IPR031309">
    <property type="entry name" value="Ribosomal_uL5_C"/>
</dbReference>
<evidence type="ECO:0000259" key="11">
    <source>
        <dbReference type="Pfam" id="PF00281"/>
    </source>
</evidence>
<dbReference type="PIRSF" id="PIRSF002161">
    <property type="entry name" value="Ribosomal_L5"/>
    <property type="match status" value="1"/>
</dbReference>
<evidence type="ECO:0000256" key="2">
    <source>
        <dbReference type="ARBA" id="ARBA00004496"/>
    </source>
</evidence>
<keyword evidence="8" id="KW-0539">Nucleus</keyword>
<dbReference type="InterPro" id="IPR002132">
    <property type="entry name" value="Ribosomal_uL5"/>
</dbReference>
<dbReference type="STRING" id="291195.A0A437APC1"/>
<dbReference type="NCBIfam" id="NF003258">
    <property type="entry name" value="PRK04219.1"/>
    <property type="match status" value="1"/>
</dbReference>
<keyword evidence="7 10" id="KW-0689">Ribosomal protein</keyword>
<dbReference type="Proteomes" id="UP000282876">
    <property type="component" value="Unassembled WGS sequence"/>
</dbReference>
<dbReference type="InterPro" id="IPR031310">
    <property type="entry name" value="Ribosomal_uL5_N"/>
</dbReference>